<dbReference type="Proteomes" id="UP000308197">
    <property type="component" value="Unassembled WGS sequence"/>
</dbReference>
<dbReference type="EMBL" id="ML211145">
    <property type="protein sequence ID" value="TFK87611.1"/>
    <property type="molecule type" value="Genomic_DNA"/>
</dbReference>
<reference evidence="1 2" key="1">
    <citation type="journal article" date="2019" name="Nat. Ecol. Evol.">
        <title>Megaphylogeny resolves global patterns of mushroom evolution.</title>
        <authorList>
            <person name="Varga T."/>
            <person name="Krizsan K."/>
            <person name="Foldi C."/>
            <person name="Dima B."/>
            <person name="Sanchez-Garcia M."/>
            <person name="Sanchez-Ramirez S."/>
            <person name="Szollosi G.J."/>
            <person name="Szarkandi J.G."/>
            <person name="Papp V."/>
            <person name="Albert L."/>
            <person name="Andreopoulos W."/>
            <person name="Angelini C."/>
            <person name="Antonin V."/>
            <person name="Barry K.W."/>
            <person name="Bougher N.L."/>
            <person name="Buchanan P."/>
            <person name="Buyck B."/>
            <person name="Bense V."/>
            <person name="Catcheside P."/>
            <person name="Chovatia M."/>
            <person name="Cooper J."/>
            <person name="Damon W."/>
            <person name="Desjardin D."/>
            <person name="Finy P."/>
            <person name="Geml J."/>
            <person name="Haridas S."/>
            <person name="Hughes K."/>
            <person name="Justo A."/>
            <person name="Karasinski D."/>
            <person name="Kautmanova I."/>
            <person name="Kiss B."/>
            <person name="Kocsube S."/>
            <person name="Kotiranta H."/>
            <person name="LaButti K.M."/>
            <person name="Lechner B.E."/>
            <person name="Liimatainen K."/>
            <person name="Lipzen A."/>
            <person name="Lukacs Z."/>
            <person name="Mihaltcheva S."/>
            <person name="Morgado L.N."/>
            <person name="Niskanen T."/>
            <person name="Noordeloos M.E."/>
            <person name="Ohm R.A."/>
            <person name="Ortiz-Santana B."/>
            <person name="Ovrebo C."/>
            <person name="Racz N."/>
            <person name="Riley R."/>
            <person name="Savchenko A."/>
            <person name="Shiryaev A."/>
            <person name="Soop K."/>
            <person name="Spirin V."/>
            <person name="Szebenyi C."/>
            <person name="Tomsovsky M."/>
            <person name="Tulloss R.E."/>
            <person name="Uehling J."/>
            <person name="Grigoriev I.V."/>
            <person name="Vagvolgyi C."/>
            <person name="Papp T."/>
            <person name="Martin F.M."/>
            <person name="Miettinen O."/>
            <person name="Hibbett D.S."/>
            <person name="Nagy L.G."/>
        </authorList>
    </citation>
    <scope>NUCLEOTIDE SEQUENCE [LARGE SCALE GENOMIC DNA]</scope>
    <source>
        <strain evidence="1 2">HHB13444</strain>
    </source>
</reference>
<proteinExistence type="predicted"/>
<organism evidence="1 2">
    <name type="scientific">Polyporus arcularius HHB13444</name>
    <dbReference type="NCBI Taxonomy" id="1314778"/>
    <lineage>
        <taxon>Eukaryota</taxon>
        <taxon>Fungi</taxon>
        <taxon>Dikarya</taxon>
        <taxon>Basidiomycota</taxon>
        <taxon>Agaricomycotina</taxon>
        <taxon>Agaricomycetes</taxon>
        <taxon>Polyporales</taxon>
        <taxon>Polyporaceae</taxon>
        <taxon>Polyporus</taxon>
    </lineage>
</organism>
<accession>A0A5C3PEB3</accession>
<keyword evidence="2" id="KW-1185">Reference proteome</keyword>
<evidence type="ECO:0000313" key="2">
    <source>
        <dbReference type="Proteomes" id="UP000308197"/>
    </source>
</evidence>
<gene>
    <name evidence="1" type="ORF">K466DRAFT_103605</name>
</gene>
<sequence>MSTSTIDHDGGRNASLLFLRTFSHKRADKIRKDNPPPSKDNIRSSTLTTYPDLPSNWKSIDYYYARGWPTTDERYEMVMAFVLRSSDSSIGKATAQYARFWDGSASLKTLGRIRHINTFYTANEGECTVEAQPEKLHPYLTEDGSGRQCLHEGSLHAEAAHVAGLF</sequence>
<evidence type="ECO:0000313" key="1">
    <source>
        <dbReference type="EMBL" id="TFK87611.1"/>
    </source>
</evidence>
<dbReference type="InParanoid" id="A0A5C3PEB3"/>
<name>A0A5C3PEB3_9APHY</name>
<dbReference type="AlphaFoldDB" id="A0A5C3PEB3"/>
<protein>
    <submittedName>
        <fullName evidence="1">Uncharacterized protein</fullName>
    </submittedName>
</protein>